<dbReference type="EMBL" id="JAGGKI010000014">
    <property type="protein sequence ID" value="MBP1895437.1"/>
    <property type="molecule type" value="Genomic_DNA"/>
</dbReference>
<sequence length="160" mass="18733">MNKKIVLLYLLLVTLLITSCSPRNHDRIEEESGALEIVNIYLYRKDSGRVQPELINVQSDPDLLKTAAQWAHRGEFEPLPETQEIEQMYVFQFQFRNGDTIQDVYYMYVTDTSNKQYMKEFEGSLKKDTDKFDDLEKERILNLIGLESWKKVSASDLLNS</sequence>
<dbReference type="RefSeq" id="WP_245256133.1">
    <property type="nucleotide sequence ID" value="NZ_JAGGKI010000014.1"/>
</dbReference>
<reference evidence="1 2" key="1">
    <citation type="submission" date="2021-03" db="EMBL/GenBank/DDBJ databases">
        <title>Genomic Encyclopedia of Type Strains, Phase IV (KMG-IV): sequencing the most valuable type-strain genomes for metagenomic binning, comparative biology and taxonomic classification.</title>
        <authorList>
            <person name="Goeker M."/>
        </authorList>
    </citation>
    <scope>NUCLEOTIDE SEQUENCE [LARGE SCALE GENOMIC DNA]</scope>
    <source>
        <strain evidence="1 2">DSM 15596</strain>
    </source>
</reference>
<gene>
    <name evidence="1" type="ORF">J2Z18_004547</name>
</gene>
<protein>
    <recommendedName>
        <fullName evidence="3">Lipoprotein</fullName>
    </recommendedName>
</protein>
<accession>A0ABS4FGQ3</accession>
<keyword evidence="2" id="KW-1185">Reference proteome</keyword>
<evidence type="ECO:0000313" key="1">
    <source>
        <dbReference type="EMBL" id="MBP1895437.1"/>
    </source>
</evidence>
<proteinExistence type="predicted"/>
<comment type="caution">
    <text evidence="1">The sequence shown here is derived from an EMBL/GenBank/DDBJ whole genome shotgun (WGS) entry which is preliminary data.</text>
</comment>
<organism evidence="1 2">
    <name type="scientific">Paenibacillus lactis</name>
    <dbReference type="NCBI Taxonomy" id="228574"/>
    <lineage>
        <taxon>Bacteria</taxon>
        <taxon>Bacillati</taxon>
        <taxon>Bacillota</taxon>
        <taxon>Bacilli</taxon>
        <taxon>Bacillales</taxon>
        <taxon>Paenibacillaceae</taxon>
        <taxon>Paenibacillus</taxon>
    </lineage>
</organism>
<evidence type="ECO:0008006" key="3">
    <source>
        <dbReference type="Google" id="ProtNLM"/>
    </source>
</evidence>
<dbReference type="PROSITE" id="PS51257">
    <property type="entry name" value="PROKAR_LIPOPROTEIN"/>
    <property type="match status" value="1"/>
</dbReference>
<evidence type="ECO:0000313" key="2">
    <source>
        <dbReference type="Proteomes" id="UP000706926"/>
    </source>
</evidence>
<dbReference type="GeneID" id="95406451"/>
<dbReference type="Proteomes" id="UP000706926">
    <property type="component" value="Unassembled WGS sequence"/>
</dbReference>
<name>A0ABS4FGQ3_9BACL</name>